<dbReference type="AlphaFoldDB" id="U2E320"/>
<keyword evidence="2" id="KW-1185">Reference proteome</keyword>
<dbReference type="EMBL" id="AFNV02000021">
    <property type="protein sequence ID" value="ERJ18286.1"/>
    <property type="molecule type" value="Genomic_DNA"/>
</dbReference>
<accession>U2E320</accession>
<proteinExistence type="predicted"/>
<dbReference type="Proteomes" id="UP000006242">
    <property type="component" value="Unassembled WGS sequence"/>
</dbReference>
<comment type="caution">
    <text evidence="1">The sequence shown here is derived from an EMBL/GenBank/DDBJ whole genome shotgun (WGS) entry which is preliminary data.</text>
</comment>
<reference evidence="1 2" key="1">
    <citation type="journal article" date="2011" name="J. Bacteriol.">
        <title>Genome sequence of Salinisphaera shabanensis, a gammaproteobacterium from the harsh, variable environment of the brine-seawater interface of the Shaban Deep in the Red Sea.</title>
        <authorList>
            <person name="Antunes A."/>
            <person name="Alam I."/>
            <person name="Bajic V.B."/>
            <person name="Stingl U."/>
        </authorList>
    </citation>
    <scope>NUCLEOTIDE SEQUENCE [LARGE SCALE GENOMIC DNA]</scope>
    <source>
        <strain evidence="1 2">E1L3A</strain>
    </source>
</reference>
<sequence length="50" mass="5559">MRLSSGYPIINVSSARRANYCVYVRESDTYPLAETAGCRSLTAEERSSAR</sequence>
<protein>
    <submittedName>
        <fullName evidence="1">Uncharacterized protein</fullName>
    </submittedName>
</protein>
<dbReference type="STRING" id="1033802.SSPSH_002914"/>
<organism evidence="1 2">
    <name type="scientific">Salinisphaera shabanensis E1L3A</name>
    <dbReference type="NCBI Taxonomy" id="1033802"/>
    <lineage>
        <taxon>Bacteria</taxon>
        <taxon>Pseudomonadati</taxon>
        <taxon>Pseudomonadota</taxon>
        <taxon>Gammaproteobacteria</taxon>
        <taxon>Salinisphaerales</taxon>
        <taxon>Salinisphaeraceae</taxon>
        <taxon>Salinisphaera</taxon>
    </lineage>
</organism>
<evidence type="ECO:0000313" key="2">
    <source>
        <dbReference type="Proteomes" id="UP000006242"/>
    </source>
</evidence>
<name>U2E320_9GAMM</name>
<gene>
    <name evidence="1" type="ORF">SSPSH_002914</name>
</gene>
<evidence type="ECO:0000313" key="1">
    <source>
        <dbReference type="EMBL" id="ERJ18286.1"/>
    </source>
</evidence>
<reference evidence="1 2" key="2">
    <citation type="journal article" date="2013" name="PLoS ONE">
        <title>INDIGO - INtegrated Data Warehouse of MIcrobial GenOmes with Examples from the Red Sea Extremophiles.</title>
        <authorList>
            <person name="Alam I."/>
            <person name="Antunes A."/>
            <person name="Kamau A.A."/>
            <person name="Ba Alawi W."/>
            <person name="Kalkatawi M."/>
            <person name="Stingl U."/>
            <person name="Bajic V.B."/>
        </authorList>
    </citation>
    <scope>NUCLEOTIDE SEQUENCE [LARGE SCALE GENOMIC DNA]</scope>
    <source>
        <strain evidence="1 2">E1L3A</strain>
    </source>
</reference>